<dbReference type="Proteomes" id="UP000308802">
    <property type="component" value="Unassembled WGS sequence"/>
</dbReference>
<evidence type="ECO:0000256" key="1">
    <source>
        <dbReference type="ARBA" id="ARBA00000077"/>
    </source>
</evidence>
<evidence type="ECO:0000256" key="4">
    <source>
        <dbReference type="ARBA" id="ARBA00022722"/>
    </source>
</evidence>
<sequence length="439" mass="49902">MGINVTVIEAGILSLQRRLLEQTPRFHIGIHKLDSSHLHSRLAKTKYTKRFTSPLRKAAAMFKEIEAGRAEKIPAVGCEPWGPKAYVHISDRKQAKLATATKPETVDFYTDGSVRNGRAGIEIWTAAWEASKTTSRAEDTNIHHTELEAIWTAIRNISHETNRTVRIRIFSDNQGALRSIPNPRTNDSLNLVLKIGRRISKAAFSLHWIPGHEGIKRNKRADELAQEATRGTEPLPAPALAVPISVIYATARSMDYKPENEVFYGAKTGEHFQNSDKALPGKHIKKMYNALNKTAASILVQLRTNISRLNTYLHKIKVTETDKRECGVVETFPHFLFCCPRWTEQRREMKAAHSSRYWDLSYALGGYSIHEENGKKVDGEKDKWQSDWNAVKATIEFARATGRLQMQEWKQGYDEQKVLDIPNYDTTPTLRNCLQAVFR</sequence>
<dbReference type="AlphaFoldDB" id="A0A4S9A0G7"/>
<evidence type="ECO:0000313" key="9">
    <source>
        <dbReference type="EMBL" id="THW72345.1"/>
    </source>
</evidence>
<dbReference type="CDD" id="cd09276">
    <property type="entry name" value="Rnase_HI_RT_non_LTR"/>
    <property type="match status" value="1"/>
</dbReference>
<dbReference type="InterPro" id="IPR050092">
    <property type="entry name" value="RNase_H"/>
</dbReference>
<keyword evidence="5" id="KW-0479">Metal-binding</keyword>
<evidence type="ECO:0000256" key="3">
    <source>
        <dbReference type="ARBA" id="ARBA00012180"/>
    </source>
</evidence>
<dbReference type="EMBL" id="QZAO01000234">
    <property type="protein sequence ID" value="THW72345.1"/>
    <property type="molecule type" value="Genomic_DNA"/>
</dbReference>
<evidence type="ECO:0000256" key="6">
    <source>
        <dbReference type="ARBA" id="ARBA00022759"/>
    </source>
</evidence>
<dbReference type="EC" id="3.1.26.4" evidence="3"/>
<accession>A0A4S9A0G7</accession>
<dbReference type="GO" id="GO:0003676">
    <property type="term" value="F:nucleic acid binding"/>
    <property type="evidence" value="ECO:0007669"/>
    <property type="project" value="InterPro"/>
</dbReference>
<comment type="caution">
    <text evidence="9">The sequence shown here is derived from an EMBL/GenBank/DDBJ whole genome shotgun (WGS) entry which is preliminary data.</text>
</comment>
<feature type="domain" description="RNase H type-1" evidence="8">
    <location>
        <begin position="102"/>
        <end position="230"/>
    </location>
</feature>
<evidence type="ECO:0000256" key="7">
    <source>
        <dbReference type="ARBA" id="ARBA00022801"/>
    </source>
</evidence>
<comment type="catalytic activity">
    <reaction evidence="1">
        <text>Endonucleolytic cleavage to 5'-phosphomonoester.</text>
        <dbReference type="EC" id="3.1.26.4"/>
    </reaction>
</comment>
<dbReference type="InterPro" id="IPR002156">
    <property type="entry name" value="RNaseH_domain"/>
</dbReference>
<dbReference type="GO" id="GO:0004523">
    <property type="term" value="F:RNA-DNA hybrid ribonuclease activity"/>
    <property type="evidence" value="ECO:0007669"/>
    <property type="project" value="UniProtKB-EC"/>
</dbReference>
<gene>
    <name evidence="9" type="ORF">D6D19_06594</name>
</gene>
<dbReference type="PROSITE" id="PS50879">
    <property type="entry name" value="RNASE_H_1"/>
    <property type="match status" value="1"/>
</dbReference>
<keyword evidence="6" id="KW-0255">Endonuclease</keyword>
<dbReference type="GO" id="GO:0046872">
    <property type="term" value="F:metal ion binding"/>
    <property type="evidence" value="ECO:0007669"/>
    <property type="project" value="UniProtKB-KW"/>
</dbReference>
<evidence type="ECO:0000256" key="2">
    <source>
        <dbReference type="ARBA" id="ARBA00005300"/>
    </source>
</evidence>
<name>A0A4S9A0G7_AURPU</name>
<organism evidence="9 10">
    <name type="scientific">Aureobasidium pullulans</name>
    <name type="common">Black yeast</name>
    <name type="synonym">Pullularia pullulans</name>
    <dbReference type="NCBI Taxonomy" id="5580"/>
    <lineage>
        <taxon>Eukaryota</taxon>
        <taxon>Fungi</taxon>
        <taxon>Dikarya</taxon>
        <taxon>Ascomycota</taxon>
        <taxon>Pezizomycotina</taxon>
        <taxon>Dothideomycetes</taxon>
        <taxon>Dothideomycetidae</taxon>
        <taxon>Dothideales</taxon>
        <taxon>Saccotheciaceae</taxon>
        <taxon>Aureobasidium</taxon>
    </lineage>
</organism>
<dbReference type="PANTHER" id="PTHR10642">
    <property type="entry name" value="RIBONUCLEASE H1"/>
    <property type="match status" value="1"/>
</dbReference>
<dbReference type="Pfam" id="PF00075">
    <property type="entry name" value="RNase_H"/>
    <property type="match status" value="1"/>
</dbReference>
<dbReference type="Gene3D" id="3.30.420.10">
    <property type="entry name" value="Ribonuclease H-like superfamily/Ribonuclease H"/>
    <property type="match status" value="1"/>
</dbReference>
<dbReference type="GO" id="GO:0043137">
    <property type="term" value="P:DNA replication, removal of RNA primer"/>
    <property type="evidence" value="ECO:0007669"/>
    <property type="project" value="TreeGrafter"/>
</dbReference>
<evidence type="ECO:0000259" key="8">
    <source>
        <dbReference type="PROSITE" id="PS50879"/>
    </source>
</evidence>
<reference evidence="9 10" key="1">
    <citation type="submission" date="2018-10" db="EMBL/GenBank/DDBJ databases">
        <title>Fifty Aureobasidium pullulans genomes reveal a recombining polyextremotolerant generalist.</title>
        <authorList>
            <person name="Gostincar C."/>
            <person name="Turk M."/>
            <person name="Zajc J."/>
            <person name="Gunde-Cimerman N."/>
        </authorList>
    </citation>
    <scope>NUCLEOTIDE SEQUENCE [LARGE SCALE GENOMIC DNA]</scope>
    <source>
        <strain evidence="9 10">EXF-10659</strain>
    </source>
</reference>
<dbReference type="PANTHER" id="PTHR10642:SF26">
    <property type="entry name" value="RIBONUCLEASE H1"/>
    <property type="match status" value="1"/>
</dbReference>
<keyword evidence="7" id="KW-0378">Hydrolase</keyword>
<evidence type="ECO:0000256" key="5">
    <source>
        <dbReference type="ARBA" id="ARBA00022723"/>
    </source>
</evidence>
<proteinExistence type="inferred from homology"/>
<evidence type="ECO:0000313" key="10">
    <source>
        <dbReference type="Proteomes" id="UP000308802"/>
    </source>
</evidence>
<protein>
    <recommendedName>
        <fullName evidence="3">ribonuclease H</fullName>
        <ecNumber evidence="3">3.1.26.4</ecNumber>
    </recommendedName>
</protein>
<keyword evidence="4" id="KW-0540">Nuclease</keyword>
<comment type="similarity">
    <text evidence="2">Belongs to the RNase H family.</text>
</comment>
<dbReference type="SUPFAM" id="SSF53098">
    <property type="entry name" value="Ribonuclease H-like"/>
    <property type="match status" value="1"/>
</dbReference>
<dbReference type="InterPro" id="IPR012337">
    <property type="entry name" value="RNaseH-like_sf"/>
</dbReference>
<dbReference type="InterPro" id="IPR036397">
    <property type="entry name" value="RNaseH_sf"/>
</dbReference>